<evidence type="ECO:0000313" key="9">
    <source>
        <dbReference type="Proteomes" id="UP000298050"/>
    </source>
</evidence>
<accession>A0A4Z0M053</accession>
<organism evidence="8 9">
    <name type="scientific">Mangrovimicrobium sediminis</name>
    <dbReference type="NCBI Taxonomy" id="2562682"/>
    <lineage>
        <taxon>Bacteria</taxon>
        <taxon>Pseudomonadati</taxon>
        <taxon>Pseudomonadota</taxon>
        <taxon>Gammaproteobacteria</taxon>
        <taxon>Cellvibrionales</taxon>
        <taxon>Halieaceae</taxon>
        <taxon>Mangrovimicrobium</taxon>
    </lineage>
</organism>
<comment type="subcellular location">
    <subcellularLocation>
        <location evidence="1">Cell membrane</location>
        <topology evidence="1">Multi-pass membrane protein</topology>
    </subcellularLocation>
</comment>
<dbReference type="PANTHER" id="PTHR34187:SF2">
    <property type="entry name" value="DUF202 DOMAIN-CONTAINING PROTEIN"/>
    <property type="match status" value="1"/>
</dbReference>
<feature type="transmembrane region" description="Helical" evidence="6">
    <location>
        <begin position="41"/>
        <end position="58"/>
    </location>
</feature>
<dbReference type="Proteomes" id="UP000298050">
    <property type="component" value="Unassembled WGS sequence"/>
</dbReference>
<dbReference type="InterPro" id="IPR003807">
    <property type="entry name" value="DUF202"/>
</dbReference>
<evidence type="ECO:0000256" key="1">
    <source>
        <dbReference type="ARBA" id="ARBA00004651"/>
    </source>
</evidence>
<dbReference type="AlphaFoldDB" id="A0A4Z0M053"/>
<evidence type="ECO:0000256" key="3">
    <source>
        <dbReference type="ARBA" id="ARBA00022692"/>
    </source>
</evidence>
<keyword evidence="3 6" id="KW-0812">Transmembrane</keyword>
<dbReference type="EMBL" id="SRLE01000008">
    <property type="protein sequence ID" value="TGD73042.1"/>
    <property type="molecule type" value="Genomic_DNA"/>
</dbReference>
<dbReference type="OrthoDB" id="582337at2"/>
<keyword evidence="4 6" id="KW-1133">Transmembrane helix</keyword>
<dbReference type="InterPro" id="IPR052053">
    <property type="entry name" value="IM_YidH-like"/>
</dbReference>
<dbReference type="Pfam" id="PF02656">
    <property type="entry name" value="DUF202"/>
    <property type="match status" value="1"/>
</dbReference>
<evidence type="ECO:0000313" key="8">
    <source>
        <dbReference type="EMBL" id="TGD73042.1"/>
    </source>
</evidence>
<dbReference type="GO" id="GO:0005886">
    <property type="term" value="C:plasma membrane"/>
    <property type="evidence" value="ECO:0007669"/>
    <property type="project" value="UniProtKB-SubCell"/>
</dbReference>
<evidence type="ECO:0000256" key="2">
    <source>
        <dbReference type="ARBA" id="ARBA00022475"/>
    </source>
</evidence>
<evidence type="ECO:0000256" key="4">
    <source>
        <dbReference type="ARBA" id="ARBA00022989"/>
    </source>
</evidence>
<evidence type="ECO:0000256" key="6">
    <source>
        <dbReference type="SAM" id="Phobius"/>
    </source>
</evidence>
<name>A0A4Z0M053_9GAMM</name>
<evidence type="ECO:0000259" key="7">
    <source>
        <dbReference type="Pfam" id="PF02656"/>
    </source>
</evidence>
<comment type="caution">
    <text evidence="8">The sequence shown here is derived from an EMBL/GenBank/DDBJ whole genome shotgun (WGS) entry which is preliminary data.</text>
</comment>
<gene>
    <name evidence="8" type="ORF">E4634_12220</name>
</gene>
<sequence length="146" mass="16115">MGAVRGRRILRSLRAATRCWRRRGTGGVKNYRDHAANERTWLAWIRTAIAIIAFGFIIERFELFSRYVTASLGKQGAEALVPGVNPLAALLVSSGVAVIIFATVRFARHQRMIESESEEAYRSGPAIIGLSVFLVLVSLVLGFLVL</sequence>
<evidence type="ECO:0000256" key="5">
    <source>
        <dbReference type="ARBA" id="ARBA00023136"/>
    </source>
</evidence>
<reference evidence="8 9" key="1">
    <citation type="submission" date="2019-04" db="EMBL/GenBank/DDBJ databases">
        <title>Taxonomy of novel Haliea sp. from mangrove soil of West Coast of India.</title>
        <authorList>
            <person name="Verma A."/>
            <person name="Kumar P."/>
            <person name="Krishnamurthi S."/>
        </authorList>
    </citation>
    <scope>NUCLEOTIDE SEQUENCE [LARGE SCALE GENOMIC DNA]</scope>
    <source>
        <strain evidence="8 9">SAOS-164</strain>
    </source>
</reference>
<protein>
    <submittedName>
        <fullName evidence="8">DUF202 domain-containing protein</fullName>
    </submittedName>
</protein>
<keyword evidence="5 6" id="KW-0472">Membrane</keyword>
<feature type="domain" description="DUF202" evidence="7">
    <location>
        <begin position="32"/>
        <end position="112"/>
    </location>
</feature>
<feature type="transmembrane region" description="Helical" evidence="6">
    <location>
        <begin position="127"/>
        <end position="145"/>
    </location>
</feature>
<dbReference type="PANTHER" id="PTHR34187">
    <property type="entry name" value="FGR18P"/>
    <property type="match status" value="1"/>
</dbReference>
<keyword evidence="9" id="KW-1185">Reference proteome</keyword>
<keyword evidence="2" id="KW-1003">Cell membrane</keyword>
<feature type="transmembrane region" description="Helical" evidence="6">
    <location>
        <begin position="87"/>
        <end position="107"/>
    </location>
</feature>
<proteinExistence type="predicted"/>